<comment type="caution">
    <text evidence="1">The sequence shown here is derived from an EMBL/GenBank/DDBJ whole genome shotgun (WGS) entry which is preliminary data.</text>
</comment>
<evidence type="ECO:0000313" key="2">
    <source>
        <dbReference type="Proteomes" id="UP000234181"/>
    </source>
</evidence>
<keyword evidence="2" id="KW-1185">Reference proteome</keyword>
<dbReference type="EMBL" id="OCYT01000113">
    <property type="protein sequence ID" value="SON84082.1"/>
    <property type="molecule type" value="Genomic_DNA"/>
</dbReference>
<organism evidence="1 2">
    <name type="scientific">Xanthomonas campestris pv. phaseoli</name>
    <dbReference type="NCBI Taxonomy" id="317013"/>
    <lineage>
        <taxon>Bacteria</taxon>
        <taxon>Pseudomonadati</taxon>
        <taxon>Pseudomonadota</taxon>
        <taxon>Gammaproteobacteria</taxon>
        <taxon>Lysobacterales</taxon>
        <taxon>Lysobacteraceae</taxon>
        <taxon>Xanthomonas</taxon>
    </lineage>
</organism>
<accession>A0ABY1TUN3</accession>
<sequence length="93" mass="10151">MGAVTCSEAGLSGCSGDAATLDPDIAGFEMHSPMSLSDHEPRTQCGKVRGERCWFAEVVCGITNKWRRRPTHRIATGMEIARASGWKERGQSR</sequence>
<evidence type="ECO:0000313" key="1">
    <source>
        <dbReference type="EMBL" id="SON84082.1"/>
    </source>
</evidence>
<proteinExistence type="predicted"/>
<dbReference type="Proteomes" id="UP000234181">
    <property type="component" value="Unassembled WGS sequence"/>
</dbReference>
<name>A0ABY1TUN3_XANCH</name>
<protein>
    <submittedName>
        <fullName evidence="1">Uncharacterized protein</fullName>
    </submittedName>
</protein>
<gene>
    <name evidence="1" type="ORF">XAP6984_560063</name>
</gene>
<reference evidence="1 2" key="1">
    <citation type="submission" date="2017-10" db="EMBL/GenBank/DDBJ databases">
        <authorList>
            <person name="Regsiter A."/>
            <person name="William W."/>
        </authorList>
    </citation>
    <scope>NUCLEOTIDE SEQUENCE [LARGE SCALE GENOMIC DNA]</scope>
    <source>
        <strain evidence="1 2">CFBP6984</strain>
    </source>
</reference>